<evidence type="ECO:0000256" key="4">
    <source>
        <dbReference type="ARBA" id="ARBA00022807"/>
    </source>
</evidence>
<dbReference type="Pfam" id="PF00877">
    <property type="entry name" value="NLPC_P60"/>
    <property type="match status" value="1"/>
</dbReference>
<protein>
    <submittedName>
        <fullName evidence="7">Cell wall-associated hydrolase, NlpC family</fullName>
    </submittedName>
</protein>
<evidence type="ECO:0000256" key="5">
    <source>
        <dbReference type="SAM" id="SignalP"/>
    </source>
</evidence>
<dbReference type="AlphaFoldDB" id="A0A285V8H5"/>
<keyword evidence="5" id="KW-0732">Signal</keyword>
<dbReference type="OrthoDB" id="5177647at2"/>
<keyword evidence="2" id="KW-0645">Protease</keyword>
<dbReference type="PROSITE" id="PS51318">
    <property type="entry name" value="TAT"/>
    <property type="match status" value="1"/>
</dbReference>
<sequence>MTTSRTSTFSRRSFRAASLALLTGAGIALTPLTASTASAAPAVLTTAPISSVSWNAPSGSWNAHVAVRAALAQQGKPYVYGGTGPGGYDCSGLTYSAYQAAGVQLPRTSRAQSTAGVDIPWYAMQPGDLIFFYDPVGHVGMAIGNGMMVHSSTYGQPVSVVRVDSVPGYHSTRRVA</sequence>
<dbReference type="PANTHER" id="PTHR47359">
    <property type="entry name" value="PEPTIDOGLYCAN DL-ENDOPEPTIDASE CWLO"/>
    <property type="match status" value="1"/>
</dbReference>
<feature type="chain" id="PRO_5012470738" evidence="5">
    <location>
        <begin position="40"/>
        <end position="176"/>
    </location>
</feature>
<organism evidence="7 8">
    <name type="scientific">Blastococcus aggregatus</name>
    <dbReference type="NCBI Taxonomy" id="38502"/>
    <lineage>
        <taxon>Bacteria</taxon>
        <taxon>Bacillati</taxon>
        <taxon>Actinomycetota</taxon>
        <taxon>Actinomycetes</taxon>
        <taxon>Geodermatophilales</taxon>
        <taxon>Geodermatophilaceae</taxon>
        <taxon>Blastococcus</taxon>
    </lineage>
</organism>
<dbReference type="InterPro" id="IPR006311">
    <property type="entry name" value="TAT_signal"/>
</dbReference>
<dbReference type="GO" id="GO:0008234">
    <property type="term" value="F:cysteine-type peptidase activity"/>
    <property type="evidence" value="ECO:0007669"/>
    <property type="project" value="UniProtKB-KW"/>
</dbReference>
<dbReference type="GO" id="GO:0006508">
    <property type="term" value="P:proteolysis"/>
    <property type="evidence" value="ECO:0007669"/>
    <property type="project" value="UniProtKB-KW"/>
</dbReference>
<evidence type="ECO:0000259" key="6">
    <source>
        <dbReference type="PROSITE" id="PS51935"/>
    </source>
</evidence>
<keyword evidence="4" id="KW-0788">Thiol protease</keyword>
<dbReference type="InterPro" id="IPR000064">
    <property type="entry name" value="NLP_P60_dom"/>
</dbReference>
<evidence type="ECO:0000313" key="8">
    <source>
        <dbReference type="Proteomes" id="UP000219435"/>
    </source>
</evidence>
<evidence type="ECO:0000256" key="3">
    <source>
        <dbReference type="ARBA" id="ARBA00022801"/>
    </source>
</evidence>
<comment type="similarity">
    <text evidence="1">Belongs to the peptidase C40 family.</text>
</comment>
<dbReference type="Proteomes" id="UP000219435">
    <property type="component" value="Unassembled WGS sequence"/>
</dbReference>
<name>A0A285V8H5_9ACTN</name>
<gene>
    <name evidence="7" type="ORF">SAMN05660748_2999</name>
</gene>
<proteinExistence type="inferred from homology"/>
<evidence type="ECO:0000256" key="1">
    <source>
        <dbReference type="ARBA" id="ARBA00007074"/>
    </source>
</evidence>
<dbReference type="RefSeq" id="WP_097195805.1">
    <property type="nucleotide sequence ID" value="NZ_OBQI01000004.1"/>
</dbReference>
<dbReference type="InterPro" id="IPR038765">
    <property type="entry name" value="Papain-like_cys_pep_sf"/>
</dbReference>
<evidence type="ECO:0000313" key="7">
    <source>
        <dbReference type="EMBL" id="SOC50257.1"/>
    </source>
</evidence>
<feature type="signal peptide" evidence="5">
    <location>
        <begin position="1"/>
        <end position="39"/>
    </location>
</feature>
<keyword evidence="3 7" id="KW-0378">Hydrolase</keyword>
<accession>A0A285V8H5</accession>
<dbReference type="EMBL" id="OBQI01000004">
    <property type="protein sequence ID" value="SOC50257.1"/>
    <property type="molecule type" value="Genomic_DNA"/>
</dbReference>
<keyword evidence="8" id="KW-1185">Reference proteome</keyword>
<dbReference type="InterPro" id="IPR051794">
    <property type="entry name" value="PG_Endopeptidase_C40"/>
</dbReference>
<dbReference type="Gene3D" id="3.90.1720.10">
    <property type="entry name" value="endopeptidase domain like (from Nostoc punctiforme)"/>
    <property type="match status" value="1"/>
</dbReference>
<dbReference type="SUPFAM" id="SSF54001">
    <property type="entry name" value="Cysteine proteinases"/>
    <property type="match status" value="1"/>
</dbReference>
<evidence type="ECO:0000256" key="2">
    <source>
        <dbReference type="ARBA" id="ARBA00022670"/>
    </source>
</evidence>
<feature type="domain" description="NlpC/P60" evidence="6">
    <location>
        <begin position="60"/>
        <end position="176"/>
    </location>
</feature>
<reference evidence="8" key="1">
    <citation type="submission" date="2017-08" db="EMBL/GenBank/DDBJ databases">
        <authorList>
            <person name="Varghese N."/>
            <person name="Submissions S."/>
        </authorList>
    </citation>
    <scope>NUCLEOTIDE SEQUENCE [LARGE SCALE GENOMIC DNA]</scope>
    <source>
        <strain evidence="8">DSM 4725</strain>
    </source>
</reference>
<dbReference type="PANTHER" id="PTHR47359:SF3">
    <property type="entry name" value="NLP_P60 DOMAIN-CONTAINING PROTEIN-RELATED"/>
    <property type="match status" value="1"/>
</dbReference>
<dbReference type="PROSITE" id="PS51935">
    <property type="entry name" value="NLPC_P60"/>
    <property type="match status" value="1"/>
</dbReference>